<protein>
    <submittedName>
        <fullName evidence="5">Molybdate transport system substrate-binding protein</fullName>
    </submittedName>
</protein>
<name>A0A839E0U8_9PSEU</name>
<evidence type="ECO:0000256" key="3">
    <source>
        <dbReference type="ARBA" id="ARBA00022729"/>
    </source>
</evidence>
<dbReference type="EMBL" id="JACGWZ010000006">
    <property type="protein sequence ID" value="MBA8826720.1"/>
    <property type="molecule type" value="Genomic_DNA"/>
</dbReference>
<accession>A0A839E0U8</accession>
<dbReference type="Gene3D" id="3.40.190.10">
    <property type="entry name" value="Periplasmic binding protein-like II"/>
    <property type="match status" value="2"/>
</dbReference>
<dbReference type="CDD" id="cd13538">
    <property type="entry name" value="PBP2_ModA_like_1"/>
    <property type="match status" value="1"/>
</dbReference>
<keyword evidence="4" id="KW-0500">Molybdenum</keyword>
<comment type="similarity">
    <text evidence="1">Belongs to the bacterial solute-binding protein ModA family.</text>
</comment>
<feature type="binding site" evidence="4">
    <location>
        <position position="66"/>
    </location>
    <ligand>
        <name>molybdate</name>
        <dbReference type="ChEBI" id="CHEBI:36264"/>
    </ligand>
</feature>
<evidence type="ECO:0000313" key="6">
    <source>
        <dbReference type="Proteomes" id="UP000569329"/>
    </source>
</evidence>
<gene>
    <name evidence="5" type="ORF">FHX42_004099</name>
</gene>
<dbReference type="PIRSF" id="PIRSF004846">
    <property type="entry name" value="ModA"/>
    <property type="match status" value="1"/>
</dbReference>
<dbReference type="PANTHER" id="PTHR30632">
    <property type="entry name" value="MOLYBDATE-BINDING PERIPLASMIC PROTEIN"/>
    <property type="match status" value="1"/>
</dbReference>
<evidence type="ECO:0000313" key="5">
    <source>
        <dbReference type="EMBL" id="MBA8826720.1"/>
    </source>
</evidence>
<dbReference type="Proteomes" id="UP000569329">
    <property type="component" value="Unassembled WGS sequence"/>
</dbReference>
<keyword evidence="2 4" id="KW-0479">Metal-binding</keyword>
<dbReference type="Pfam" id="PF13531">
    <property type="entry name" value="SBP_bac_11"/>
    <property type="match status" value="1"/>
</dbReference>
<keyword evidence="6" id="KW-1185">Reference proteome</keyword>
<dbReference type="GO" id="GO:0015689">
    <property type="term" value="P:molybdate ion transport"/>
    <property type="evidence" value="ECO:0007669"/>
    <property type="project" value="InterPro"/>
</dbReference>
<dbReference type="GO" id="GO:0030973">
    <property type="term" value="F:molybdate ion binding"/>
    <property type="evidence" value="ECO:0007669"/>
    <property type="project" value="TreeGrafter"/>
</dbReference>
<dbReference type="InterPro" id="IPR050682">
    <property type="entry name" value="ModA/WtpA"/>
</dbReference>
<reference evidence="5 6" key="1">
    <citation type="submission" date="2020-07" db="EMBL/GenBank/DDBJ databases">
        <title>Sequencing the genomes of 1000 actinobacteria strains.</title>
        <authorList>
            <person name="Klenk H.-P."/>
        </authorList>
    </citation>
    <scope>NUCLEOTIDE SEQUENCE [LARGE SCALE GENOMIC DNA]</scope>
    <source>
        <strain evidence="5 6">DSM 45975</strain>
    </source>
</reference>
<evidence type="ECO:0000256" key="4">
    <source>
        <dbReference type="PIRSR" id="PIRSR004846-1"/>
    </source>
</evidence>
<keyword evidence="3" id="KW-0732">Signal</keyword>
<dbReference type="RefSeq" id="WP_182545925.1">
    <property type="nucleotide sequence ID" value="NZ_JACGWZ010000006.1"/>
</dbReference>
<feature type="binding site" evidence="4">
    <location>
        <position position="169"/>
    </location>
    <ligand>
        <name>molybdate</name>
        <dbReference type="ChEBI" id="CHEBI:36264"/>
    </ligand>
</feature>
<dbReference type="PROSITE" id="PS51257">
    <property type="entry name" value="PROKAR_LIPOPROTEIN"/>
    <property type="match status" value="1"/>
</dbReference>
<dbReference type="SUPFAM" id="SSF53850">
    <property type="entry name" value="Periplasmic binding protein-like II"/>
    <property type="match status" value="1"/>
</dbReference>
<proteinExistence type="inferred from homology"/>
<dbReference type="InterPro" id="IPR005950">
    <property type="entry name" value="ModA"/>
</dbReference>
<dbReference type="NCBIfam" id="TIGR01256">
    <property type="entry name" value="modA"/>
    <property type="match status" value="1"/>
</dbReference>
<dbReference type="GO" id="GO:0046872">
    <property type="term" value="F:metal ion binding"/>
    <property type="evidence" value="ECO:0007669"/>
    <property type="project" value="UniProtKB-KW"/>
</dbReference>
<evidence type="ECO:0000256" key="1">
    <source>
        <dbReference type="ARBA" id="ARBA00009175"/>
    </source>
</evidence>
<comment type="caution">
    <text evidence="5">The sequence shown here is derived from an EMBL/GenBank/DDBJ whole genome shotgun (WGS) entry which is preliminary data.</text>
</comment>
<evidence type="ECO:0000256" key="2">
    <source>
        <dbReference type="ARBA" id="ARBA00022723"/>
    </source>
</evidence>
<dbReference type="AlphaFoldDB" id="A0A839E0U8"/>
<feature type="binding site" evidence="4">
    <location>
        <position position="187"/>
    </location>
    <ligand>
        <name>molybdate</name>
        <dbReference type="ChEBI" id="CHEBI:36264"/>
    </ligand>
</feature>
<feature type="binding site" evidence="4">
    <location>
        <position position="38"/>
    </location>
    <ligand>
        <name>molybdate</name>
        <dbReference type="ChEBI" id="CHEBI:36264"/>
    </ligand>
</feature>
<dbReference type="PANTHER" id="PTHR30632:SF0">
    <property type="entry name" value="SULFATE-BINDING PROTEIN"/>
    <property type="match status" value="1"/>
</dbReference>
<sequence length="251" mass="26513">MRNRFLVGGLVLLLAVLTGCGQAGNQGRKELTVLAAASLMESFREIRDAFVAEHPDVGIDFDFQGSSLLAEQIRQGRPADVYASADARTMRKVVRSGRAAGDSKTFATNRLTIVVPPDNPAGVTSFADLAGPGEKVVTCAPQVPCGAATERVERVAGVRLSPVSEETDVKDVLNKVVAGEADAGLVYVTDAHAAGEQVRSIDFPASHEVLNTYPVVSLEDAADPELATEFMAFVRGPKGREILAEYGFGAP</sequence>
<organism evidence="5 6">
    <name type="scientific">Halosaccharopolyspora lacisalsi</name>
    <dbReference type="NCBI Taxonomy" id="1000566"/>
    <lineage>
        <taxon>Bacteria</taxon>
        <taxon>Bacillati</taxon>
        <taxon>Actinomycetota</taxon>
        <taxon>Actinomycetes</taxon>
        <taxon>Pseudonocardiales</taxon>
        <taxon>Pseudonocardiaceae</taxon>
        <taxon>Halosaccharopolyspora</taxon>
    </lineage>
</organism>